<accession>A0ABS8KR17</accession>
<dbReference type="PANTHER" id="PTHR37689:SF1">
    <property type="entry name" value="PROTEIN FDHE"/>
    <property type="match status" value="1"/>
</dbReference>
<dbReference type="InterPro" id="IPR024064">
    <property type="entry name" value="FdhE-like_sf"/>
</dbReference>
<dbReference type="Pfam" id="PF24859">
    <property type="entry name" value="FdhE_central"/>
    <property type="match status" value="1"/>
</dbReference>
<gene>
    <name evidence="6" type="primary">fdhE</name>
    <name evidence="6" type="ORF">LJ725_06010</name>
</gene>
<dbReference type="Pfam" id="PF24860">
    <property type="entry name" value="FdhE_C"/>
    <property type="match status" value="1"/>
</dbReference>
<organism evidence="6 7">
    <name type="scientific">Reyranella aquatilis</name>
    <dbReference type="NCBI Taxonomy" id="2035356"/>
    <lineage>
        <taxon>Bacteria</taxon>
        <taxon>Pseudomonadati</taxon>
        <taxon>Pseudomonadota</taxon>
        <taxon>Alphaproteobacteria</taxon>
        <taxon>Hyphomicrobiales</taxon>
        <taxon>Reyranellaceae</taxon>
        <taxon>Reyranella</taxon>
    </lineage>
</organism>
<feature type="domain" description="FdhE central" evidence="4">
    <location>
        <begin position="207"/>
        <end position="244"/>
    </location>
</feature>
<evidence type="ECO:0000313" key="7">
    <source>
        <dbReference type="Proteomes" id="UP001198862"/>
    </source>
</evidence>
<protein>
    <submittedName>
        <fullName evidence="6">Formate dehydrogenase accessory protein FdhE</fullName>
    </submittedName>
</protein>
<feature type="domain" description="FdhE C-terminal" evidence="5">
    <location>
        <begin position="245"/>
        <end position="314"/>
    </location>
</feature>
<evidence type="ECO:0000313" key="6">
    <source>
        <dbReference type="EMBL" id="MCC8428510.1"/>
    </source>
</evidence>
<dbReference type="PIRSF" id="PIRSF018296">
    <property type="entry name" value="Format_dh_formtn"/>
    <property type="match status" value="1"/>
</dbReference>
<dbReference type="InterPro" id="IPR056796">
    <property type="entry name" value="FdhE_C"/>
</dbReference>
<keyword evidence="1" id="KW-0963">Cytoplasm</keyword>
<feature type="region of interest" description="Disordered" evidence="2">
    <location>
        <begin position="1"/>
        <end position="29"/>
    </location>
</feature>
<dbReference type="NCBIfam" id="TIGR01562">
    <property type="entry name" value="FdhE"/>
    <property type="match status" value="1"/>
</dbReference>
<evidence type="ECO:0000259" key="4">
    <source>
        <dbReference type="Pfam" id="PF24859"/>
    </source>
</evidence>
<name>A0ABS8KR17_9HYPH</name>
<dbReference type="InterPro" id="IPR056774">
    <property type="entry name" value="FdhE_N"/>
</dbReference>
<evidence type="ECO:0000256" key="2">
    <source>
        <dbReference type="SAM" id="MobiDB-lite"/>
    </source>
</evidence>
<reference evidence="6 7" key="1">
    <citation type="submission" date="2021-11" db="EMBL/GenBank/DDBJ databases">
        <authorList>
            <person name="Lee D.-H."/>
            <person name="Kim S.-B."/>
        </authorList>
    </citation>
    <scope>NUCLEOTIDE SEQUENCE [LARGE SCALE GENOMIC DNA]</scope>
    <source>
        <strain evidence="6 7">KCTC 52223</strain>
    </source>
</reference>
<dbReference type="CDD" id="cd16341">
    <property type="entry name" value="FdhE"/>
    <property type="match status" value="1"/>
</dbReference>
<evidence type="ECO:0000256" key="1">
    <source>
        <dbReference type="ARBA" id="ARBA00022490"/>
    </source>
</evidence>
<dbReference type="Pfam" id="PF04216">
    <property type="entry name" value="FdhE_N"/>
    <property type="match status" value="1"/>
</dbReference>
<sequence>MEAPSQVVPSGSREVLSSGPDNPSANFGENILGAAAEGERVRLPDLSTLFQTRAARLRELAPGHDLEGFLRLIAALVTAQHGALSKLPPGSLPGAAEIAKARLVKRAPLDPAIWSRDESWRVALSCILETIDGEVLPESARAARDALLAAKPAELEALADRFLGGDVAGPEAAQAVFVAAALQVVWTRMAALLDAADLAGETESGDCPACGSPAVSGLISPGGTKFGHRHLHCSLCATSWRYVRVRCVHCGSTDKISFRNLAGSSYLRAECCEVCQGYSKVFYLEKARAIEPLADDLASLGLDVLVGEEGFARVPNPFVLGIMQHPPED</sequence>
<dbReference type="InterPro" id="IPR006452">
    <property type="entry name" value="Formate_DH_accessory"/>
</dbReference>
<dbReference type="PANTHER" id="PTHR37689">
    <property type="entry name" value="PROTEIN FDHE"/>
    <property type="match status" value="1"/>
</dbReference>
<keyword evidence="7" id="KW-1185">Reference proteome</keyword>
<dbReference type="SUPFAM" id="SSF144020">
    <property type="entry name" value="FdhE-like"/>
    <property type="match status" value="1"/>
</dbReference>
<feature type="domain" description="FdhE N-terminal" evidence="3">
    <location>
        <begin position="40"/>
        <end position="199"/>
    </location>
</feature>
<evidence type="ECO:0000259" key="3">
    <source>
        <dbReference type="Pfam" id="PF04216"/>
    </source>
</evidence>
<comment type="caution">
    <text evidence="6">The sequence shown here is derived from an EMBL/GenBank/DDBJ whole genome shotgun (WGS) entry which is preliminary data.</text>
</comment>
<dbReference type="InterPro" id="IPR056797">
    <property type="entry name" value="FdhE_central"/>
</dbReference>
<dbReference type="EMBL" id="JAJISD010000002">
    <property type="protein sequence ID" value="MCC8428510.1"/>
    <property type="molecule type" value="Genomic_DNA"/>
</dbReference>
<evidence type="ECO:0000259" key="5">
    <source>
        <dbReference type="Pfam" id="PF24860"/>
    </source>
</evidence>
<proteinExistence type="predicted"/>
<dbReference type="Proteomes" id="UP001198862">
    <property type="component" value="Unassembled WGS sequence"/>
</dbReference>
<dbReference type="Gene3D" id="3.90.1670.10">
    <property type="entry name" value="FdhE-like domain"/>
    <property type="match status" value="1"/>
</dbReference>